<reference evidence="1" key="1">
    <citation type="submission" date="2013-10" db="EMBL/GenBank/DDBJ databases">
        <title>Genomic analysis of the causative agents of coccidiosis in chickens.</title>
        <authorList>
            <person name="Reid A.J."/>
            <person name="Blake D."/>
            <person name="Billington K."/>
            <person name="Browne H."/>
            <person name="Dunn M."/>
            <person name="Hung S."/>
            <person name="Kawahara F."/>
            <person name="Miranda-Saavedra D."/>
            <person name="Mourier T."/>
            <person name="Nagra H."/>
            <person name="Otto T.D."/>
            <person name="Rawlings N."/>
            <person name="Sanchez A."/>
            <person name="Sanders M."/>
            <person name="Subramaniam C."/>
            <person name="Tay Y."/>
            <person name="Dear P."/>
            <person name="Doerig C."/>
            <person name="Gruber A."/>
            <person name="Parkinson J."/>
            <person name="Shirley M."/>
            <person name="Wan K.L."/>
            <person name="Berriman M."/>
            <person name="Tomley F."/>
            <person name="Pain A."/>
        </authorList>
    </citation>
    <scope>NUCLEOTIDE SEQUENCE</scope>
    <source>
        <strain evidence="1">Houghton</strain>
    </source>
</reference>
<proteinExistence type="predicted"/>
<dbReference type="VEuPathDB" id="ToxoDB:EAH_00037670"/>
<dbReference type="GeneID" id="25271837"/>
<dbReference type="AlphaFoldDB" id="U6GT18"/>
<gene>
    <name evidence="1" type="ORF">EAH_00037670</name>
</gene>
<reference evidence="1" key="2">
    <citation type="submission" date="2013-10" db="EMBL/GenBank/DDBJ databases">
        <authorList>
            <person name="Aslett M."/>
        </authorList>
    </citation>
    <scope>NUCLEOTIDE SEQUENCE</scope>
    <source>
        <strain evidence="1">Houghton</strain>
    </source>
</reference>
<protein>
    <submittedName>
        <fullName evidence="1">Uncharacterized protein</fullName>
    </submittedName>
</protein>
<name>U6GT18_EIMAC</name>
<keyword evidence="2" id="KW-1185">Reference proteome</keyword>
<dbReference type="EMBL" id="HG673410">
    <property type="protein sequence ID" value="CDI83401.1"/>
    <property type="molecule type" value="Genomic_DNA"/>
</dbReference>
<dbReference type="RefSeq" id="XP_013247466.1">
    <property type="nucleotide sequence ID" value="XM_013392012.1"/>
</dbReference>
<evidence type="ECO:0000313" key="2">
    <source>
        <dbReference type="Proteomes" id="UP000018050"/>
    </source>
</evidence>
<evidence type="ECO:0000313" key="1">
    <source>
        <dbReference type="EMBL" id="CDI83401.1"/>
    </source>
</evidence>
<dbReference type="Proteomes" id="UP000018050">
    <property type="component" value="Unassembled WGS sequence"/>
</dbReference>
<organism evidence="1 2">
    <name type="scientific">Eimeria acervulina</name>
    <name type="common">Coccidian parasite</name>
    <dbReference type="NCBI Taxonomy" id="5801"/>
    <lineage>
        <taxon>Eukaryota</taxon>
        <taxon>Sar</taxon>
        <taxon>Alveolata</taxon>
        <taxon>Apicomplexa</taxon>
        <taxon>Conoidasida</taxon>
        <taxon>Coccidia</taxon>
        <taxon>Eucoccidiorida</taxon>
        <taxon>Eimeriorina</taxon>
        <taxon>Eimeriidae</taxon>
        <taxon>Eimeria</taxon>
    </lineage>
</organism>
<accession>U6GT18</accession>
<feature type="non-terminal residue" evidence="1">
    <location>
        <position position="112"/>
    </location>
</feature>
<sequence length="112" mass="12743">MSRDWRGGQPFLRSTYPKRFGSIEAQDGPPIWSRALLTLDITTSFIGTGASNEAHSNSRAGCGITVTSAEGTFQYEEHAVVFLYSCTSVFELRPKSHSCYFHRHYYKERNDR</sequence>